<dbReference type="EMBL" id="QYUL01000002">
    <property type="protein sequence ID" value="RJF80914.1"/>
    <property type="molecule type" value="Genomic_DNA"/>
</dbReference>
<dbReference type="Gene3D" id="3.40.50.300">
    <property type="entry name" value="P-loop containing nucleotide triphosphate hydrolases"/>
    <property type="match status" value="1"/>
</dbReference>
<sequence length="574" mass="60760">MQIKIRDFQAIERADILLGGLVLVTGKNAQGKSSVLKATAAALTGQLQFGLAKKDAKALVRNGASTATASFHQGADSSVMTLWPKCERSTTGQPLSLSPIAAGLESLLDLSAKDRAKLLGDLLKTAPDRDDFVSACTDVSIAEEIAVKVWDDIEAKGWDAKAADIADKGARLKAQWEAAAGTKFGAEKVKTWRPEGWTEDLADASADDLSAELSEAKQTLERAVAAQAVGQAELDRLAAACADIDELKERSIEARTTATKLTAAHNEAQRERDALPPAAQAAGLTCPCCDAALQLSHRTGANQHLVKADVIGADELKRRRDAIASADGKLSRLKGEHDAAERAATMAQSAYQDAQKAERQLAEAREKATSGDAGDDVATIRARVATAETRLKALTAKDEADRVAKLLTVNLAMQAIMAPTGLKKTKLVKVLDTFNGGPLRSLCEAAGWRDVRIEADMGVTHDGRPYEQLAGLGPQLSSDQYRVYATLQVALAQVQGCGMVILDGADVLDQKGRGGLLKMLRVVGIDALIGMTFSAPDVVPDLEVRGMGRAYWIDGGIARPLGEALAAKSRKEAA</sequence>
<dbReference type="AlphaFoldDB" id="A0A418VUX5"/>
<protein>
    <recommendedName>
        <fullName evidence="4">Rad50/SbcC-type AAA domain-containing protein</fullName>
    </recommendedName>
</protein>
<dbReference type="SUPFAM" id="SSF52540">
    <property type="entry name" value="P-loop containing nucleoside triphosphate hydrolases"/>
    <property type="match status" value="1"/>
</dbReference>
<dbReference type="Proteomes" id="UP000283458">
    <property type="component" value="Unassembled WGS sequence"/>
</dbReference>
<dbReference type="RefSeq" id="WP_119831005.1">
    <property type="nucleotide sequence ID" value="NZ_QYUL01000002.1"/>
</dbReference>
<dbReference type="InterPro" id="IPR027417">
    <property type="entry name" value="P-loop_NTPase"/>
</dbReference>
<evidence type="ECO:0000256" key="1">
    <source>
        <dbReference type="SAM" id="Coils"/>
    </source>
</evidence>
<keyword evidence="3" id="KW-1185">Reference proteome</keyword>
<accession>A0A418VUX5</accession>
<keyword evidence="1" id="KW-0175">Coiled coil</keyword>
<evidence type="ECO:0000313" key="2">
    <source>
        <dbReference type="EMBL" id="RJF80914.1"/>
    </source>
</evidence>
<feature type="coiled-coil region" evidence="1">
    <location>
        <begin position="323"/>
        <end position="397"/>
    </location>
</feature>
<name>A0A418VUX5_9PROT</name>
<evidence type="ECO:0008006" key="4">
    <source>
        <dbReference type="Google" id="ProtNLM"/>
    </source>
</evidence>
<gene>
    <name evidence="2" type="ORF">D3877_11800</name>
</gene>
<dbReference type="OrthoDB" id="7295673at2"/>
<evidence type="ECO:0000313" key="3">
    <source>
        <dbReference type="Proteomes" id="UP000283458"/>
    </source>
</evidence>
<reference evidence="2 3" key="1">
    <citation type="submission" date="2018-09" db="EMBL/GenBank/DDBJ databases">
        <authorList>
            <person name="Zhu H."/>
        </authorList>
    </citation>
    <scope>NUCLEOTIDE SEQUENCE [LARGE SCALE GENOMIC DNA]</scope>
    <source>
        <strain evidence="2 3">K2W22B-5</strain>
    </source>
</reference>
<comment type="caution">
    <text evidence="2">The sequence shown here is derived from an EMBL/GenBank/DDBJ whole genome shotgun (WGS) entry which is preliminary data.</text>
</comment>
<proteinExistence type="predicted"/>
<organism evidence="2 3">
    <name type="scientific">Azospirillum cavernae</name>
    <dbReference type="NCBI Taxonomy" id="2320860"/>
    <lineage>
        <taxon>Bacteria</taxon>
        <taxon>Pseudomonadati</taxon>
        <taxon>Pseudomonadota</taxon>
        <taxon>Alphaproteobacteria</taxon>
        <taxon>Rhodospirillales</taxon>
        <taxon>Azospirillaceae</taxon>
        <taxon>Azospirillum</taxon>
    </lineage>
</organism>